<sequence>MNQYEEFRGHYLIMDNCPIHNHVDIRKYIESHGGYECVYLPPYSPELNPIEQFWSVCKSKIERSTFEGGDIIFQNLEKPAIMCSPVTCKAFADIQ</sequence>
<dbReference type="PANTHER" id="PTHR46564:SF1">
    <property type="entry name" value="TRANSPOSASE"/>
    <property type="match status" value="1"/>
</dbReference>
<evidence type="ECO:0000313" key="2">
    <source>
        <dbReference type="EMBL" id="CEP15945.1"/>
    </source>
</evidence>
<dbReference type="InterPro" id="IPR036397">
    <property type="entry name" value="RNaseH_sf"/>
</dbReference>
<gene>
    <name evidence="2" type="primary">PARPA_10191.1 scaffold 39669</name>
</gene>
<accession>A0A0B7NBR1</accession>
<protein>
    <recommendedName>
        <fullName evidence="1">Tc1-like transposase DDE domain-containing protein</fullName>
    </recommendedName>
</protein>
<organism evidence="2 3">
    <name type="scientific">Parasitella parasitica</name>
    <dbReference type="NCBI Taxonomy" id="35722"/>
    <lineage>
        <taxon>Eukaryota</taxon>
        <taxon>Fungi</taxon>
        <taxon>Fungi incertae sedis</taxon>
        <taxon>Mucoromycota</taxon>
        <taxon>Mucoromycotina</taxon>
        <taxon>Mucoromycetes</taxon>
        <taxon>Mucorales</taxon>
        <taxon>Mucorineae</taxon>
        <taxon>Mucoraceae</taxon>
        <taxon>Parasitella</taxon>
    </lineage>
</organism>
<dbReference type="GO" id="GO:0003676">
    <property type="term" value="F:nucleic acid binding"/>
    <property type="evidence" value="ECO:0007669"/>
    <property type="project" value="InterPro"/>
</dbReference>
<dbReference type="EMBL" id="LN732727">
    <property type="protein sequence ID" value="CEP15945.1"/>
    <property type="molecule type" value="Genomic_DNA"/>
</dbReference>
<dbReference type="Proteomes" id="UP000054107">
    <property type="component" value="Unassembled WGS sequence"/>
</dbReference>
<feature type="domain" description="Tc1-like transposase DDE" evidence="1">
    <location>
        <begin position="4"/>
        <end position="66"/>
    </location>
</feature>
<evidence type="ECO:0000259" key="1">
    <source>
        <dbReference type="Pfam" id="PF13358"/>
    </source>
</evidence>
<dbReference type="STRING" id="35722.A0A0B7NBR1"/>
<proteinExistence type="predicted"/>
<name>A0A0B7NBR1_9FUNG</name>
<dbReference type="Gene3D" id="3.30.420.10">
    <property type="entry name" value="Ribonuclease H-like superfamily/Ribonuclease H"/>
    <property type="match status" value="1"/>
</dbReference>
<dbReference type="OrthoDB" id="2266637at2759"/>
<evidence type="ECO:0000313" key="3">
    <source>
        <dbReference type="Proteomes" id="UP000054107"/>
    </source>
</evidence>
<keyword evidence="3" id="KW-1185">Reference proteome</keyword>
<dbReference type="InterPro" id="IPR038717">
    <property type="entry name" value="Tc1-like_DDE_dom"/>
</dbReference>
<dbReference type="PANTHER" id="PTHR46564">
    <property type="entry name" value="TRANSPOSASE"/>
    <property type="match status" value="1"/>
</dbReference>
<dbReference type="AlphaFoldDB" id="A0A0B7NBR1"/>
<dbReference type="Pfam" id="PF13358">
    <property type="entry name" value="DDE_3"/>
    <property type="match status" value="1"/>
</dbReference>
<reference evidence="2 3" key="1">
    <citation type="submission" date="2014-09" db="EMBL/GenBank/DDBJ databases">
        <authorList>
            <person name="Ellenberger Sabrina"/>
        </authorList>
    </citation>
    <scope>NUCLEOTIDE SEQUENCE [LARGE SCALE GENOMIC DNA]</scope>
    <source>
        <strain evidence="2 3">CBS 412.66</strain>
    </source>
</reference>